<feature type="region of interest" description="Disordered" evidence="3">
    <location>
        <begin position="80"/>
        <end position="250"/>
    </location>
</feature>
<dbReference type="InterPro" id="IPR012677">
    <property type="entry name" value="Nucleotide-bd_a/b_plait_sf"/>
</dbReference>
<feature type="compositionally biased region" description="Basic and acidic residues" evidence="3">
    <location>
        <begin position="228"/>
        <end position="242"/>
    </location>
</feature>
<keyword evidence="6" id="KW-1185">Reference proteome</keyword>
<feature type="compositionally biased region" description="Gly residues" evidence="3">
    <location>
        <begin position="88"/>
        <end position="97"/>
    </location>
</feature>
<feature type="domain" description="RRM" evidence="4">
    <location>
        <begin position="8"/>
        <end position="84"/>
    </location>
</feature>
<accession>A0AAE1ZC13</accession>
<evidence type="ECO:0000256" key="3">
    <source>
        <dbReference type="SAM" id="MobiDB-lite"/>
    </source>
</evidence>
<dbReference type="EMBL" id="JALJAT010000004">
    <property type="protein sequence ID" value="KAK4471017.1"/>
    <property type="molecule type" value="Genomic_DNA"/>
</dbReference>
<dbReference type="SUPFAM" id="SSF54928">
    <property type="entry name" value="RNA-binding domain, RBD"/>
    <property type="match status" value="1"/>
</dbReference>
<gene>
    <name evidence="5" type="ORF">MN116_006517</name>
</gene>
<dbReference type="Gene3D" id="3.30.70.330">
    <property type="match status" value="1"/>
</dbReference>
<dbReference type="AlphaFoldDB" id="A0AAE1ZC13"/>
<evidence type="ECO:0000313" key="6">
    <source>
        <dbReference type="Proteomes" id="UP001292079"/>
    </source>
</evidence>
<proteinExistence type="predicted"/>
<dbReference type="InterPro" id="IPR000504">
    <property type="entry name" value="RRM_dom"/>
</dbReference>
<dbReference type="Proteomes" id="UP001292079">
    <property type="component" value="Unassembled WGS sequence"/>
</dbReference>
<keyword evidence="1 2" id="KW-0694">RNA-binding</keyword>
<evidence type="ECO:0000256" key="1">
    <source>
        <dbReference type="ARBA" id="ARBA00022884"/>
    </source>
</evidence>
<name>A0AAE1ZC13_SCHME</name>
<organism evidence="5 6">
    <name type="scientific">Schistosoma mekongi</name>
    <name type="common">Parasitic worm</name>
    <dbReference type="NCBI Taxonomy" id="38744"/>
    <lineage>
        <taxon>Eukaryota</taxon>
        <taxon>Metazoa</taxon>
        <taxon>Spiralia</taxon>
        <taxon>Lophotrochozoa</taxon>
        <taxon>Platyhelminthes</taxon>
        <taxon>Trematoda</taxon>
        <taxon>Digenea</taxon>
        <taxon>Strigeidida</taxon>
        <taxon>Schistosomatoidea</taxon>
        <taxon>Schistosomatidae</taxon>
        <taxon>Schistosoma</taxon>
    </lineage>
</organism>
<dbReference type="GO" id="GO:0003723">
    <property type="term" value="F:RNA binding"/>
    <property type="evidence" value="ECO:0007669"/>
    <property type="project" value="UniProtKB-UniRule"/>
</dbReference>
<feature type="compositionally biased region" description="Basic and acidic residues" evidence="3">
    <location>
        <begin position="193"/>
        <end position="205"/>
    </location>
</feature>
<dbReference type="PANTHER" id="PTHR23236:SF11">
    <property type="entry name" value="EUKARYOTIC TRANSLATION INITIATION FACTOR 4H"/>
    <property type="match status" value="1"/>
</dbReference>
<evidence type="ECO:0000256" key="2">
    <source>
        <dbReference type="PROSITE-ProRule" id="PRU00176"/>
    </source>
</evidence>
<dbReference type="SMART" id="SM00360">
    <property type="entry name" value="RRM"/>
    <property type="match status" value="1"/>
</dbReference>
<dbReference type="Pfam" id="PF00076">
    <property type="entry name" value="RRM_1"/>
    <property type="match status" value="1"/>
</dbReference>
<dbReference type="PANTHER" id="PTHR23236">
    <property type="entry name" value="EUKARYOTIC TRANSLATION INITIATION FACTOR 4B/4H"/>
    <property type="match status" value="1"/>
</dbReference>
<evidence type="ECO:0000259" key="4">
    <source>
        <dbReference type="PROSITE" id="PS50102"/>
    </source>
</evidence>
<reference evidence="5" key="1">
    <citation type="submission" date="2022-04" db="EMBL/GenBank/DDBJ databases">
        <authorList>
            <person name="Xu L."/>
            <person name="Lv Z."/>
        </authorList>
    </citation>
    <scope>NUCLEOTIDE SEQUENCE</scope>
    <source>
        <strain evidence="5">LV_2022a</strain>
    </source>
</reference>
<dbReference type="PROSITE" id="PS50102">
    <property type="entry name" value="RRM"/>
    <property type="match status" value="1"/>
</dbReference>
<evidence type="ECO:0000313" key="5">
    <source>
        <dbReference type="EMBL" id="KAK4471017.1"/>
    </source>
</evidence>
<comment type="caution">
    <text evidence="5">The sequence shown here is derived from an EMBL/GenBank/DDBJ whole genome shotgun (WGS) entry which is preliminary data.</text>
</comment>
<reference evidence="5" key="2">
    <citation type="journal article" date="2023" name="Infect Dis Poverty">
        <title>Chromosome-scale genome of the human blood fluke Schistosoma mekongi and its implications for public health.</title>
        <authorList>
            <person name="Zhou M."/>
            <person name="Xu L."/>
            <person name="Xu D."/>
            <person name="Chen W."/>
            <person name="Khan J."/>
            <person name="Hu Y."/>
            <person name="Huang H."/>
            <person name="Wei H."/>
            <person name="Zhang Y."/>
            <person name="Chusongsang P."/>
            <person name="Tanasarnprasert K."/>
            <person name="Hu X."/>
            <person name="Limpanont Y."/>
            <person name="Lv Z."/>
        </authorList>
    </citation>
    <scope>NUCLEOTIDE SEQUENCE</scope>
    <source>
        <strain evidence="5">LV_2022a</strain>
    </source>
</reference>
<feature type="compositionally biased region" description="Low complexity" evidence="3">
    <location>
        <begin position="176"/>
        <end position="192"/>
    </location>
</feature>
<sequence>MASRDNRLSVYVGNLPPDTIQGHFDYIFPGCDIESIRLVRDKQTDEFKGYAYVDLKDEQSLQKALATHGAKIGEYTIRVNPANERPGRGGGGHGGPFGMNNGYGNQGRGGFGNQGRSGFGNQGRGGFGSLGRGRPSMGGGRMESYGRPNRGGMGGFCGSRQSYHPPGLSREQLNGSNTNLQSNSSDSTSNDSGGDRPKLNLKIRETPVNTNDNRQLSERARAIFGVGRPREASPIREKKLNSDENATGSS</sequence>
<dbReference type="InterPro" id="IPR035979">
    <property type="entry name" value="RBD_domain_sf"/>
</dbReference>
<feature type="compositionally biased region" description="Gly residues" evidence="3">
    <location>
        <begin position="104"/>
        <end position="141"/>
    </location>
</feature>
<protein>
    <recommendedName>
        <fullName evidence="4">RRM domain-containing protein</fullName>
    </recommendedName>
</protein>